<protein>
    <submittedName>
        <fullName evidence="2">Uncharacterized protein</fullName>
    </submittedName>
</protein>
<proteinExistence type="predicted"/>
<keyword evidence="1" id="KW-1133">Transmembrane helix</keyword>
<dbReference type="AlphaFoldDB" id="A0AAD4Q813"/>
<name>A0AAD4Q813_9AGAM</name>
<comment type="caution">
    <text evidence="2">The sequence shown here is derived from an EMBL/GenBank/DDBJ whole genome shotgun (WGS) entry which is preliminary data.</text>
</comment>
<feature type="non-terminal residue" evidence="2">
    <location>
        <position position="1"/>
    </location>
</feature>
<gene>
    <name evidence="2" type="ORF">EDB92DRAFT_1807162</name>
</gene>
<sequence>KQEKLLTNEHSTLRRHAAAVHPCCYRKWCDSNRFDSMLPEDSKKRKRIEKDRQSLVIDHFGPEDPTTKPIPFSEKALRTAALEWMIATDQLIQVFKHPTFTKMLDIASRANRSIQLPSPKQSRAQVIKMFKQQLCSLRDRLNVTFFFFFFFFLFFSFLFFSFLFFSFLFFSFRVQVH</sequence>
<dbReference type="Proteomes" id="UP001201163">
    <property type="component" value="Unassembled WGS sequence"/>
</dbReference>
<evidence type="ECO:0000313" key="2">
    <source>
        <dbReference type="EMBL" id="KAH8978754.1"/>
    </source>
</evidence>
<organism evidence="2 3">
    <name type="scientific">Lactarius akahatsu</name>
    <dbReference type="NCBI Taxonomy" id="416441"/>
    <lineage>
        <taxon>Eukaryota</taxon>
        <taxon>Fungi</taxon>
        <taxon>Dikarya</taxon>
        <taxon>Basidiomycota</taxon>
        <taxon>Agaricomycotina</taxon>
        <taxon>Agaricomycetes</taxon>
        <taxon>Russulales</taxon>
        <taxon>Russulaceae</taxon>
        <taxon>Lactarius</taxon>
    </lineage>
</organism>
<dbReference type="EMBL" id="JAKELL010000208">
    <property type="protein sequence ID" value="KAH8978754.1"/>
    <property type="molecule type" value="Genomic_DNA"/>
</dbReference>
<reference evidence="2" key="1">
    <citation type="submission" date="2022-01" db="EMBL/GenBank/DDBJ databases">
        <title>Comparative genomics reveals a dynamic genome evolution in the ectomycorrhizal milk-cap (Lactarius) mushrooms.</title>
        <authorList>
            <consortium name="DOE Joint Genome Institute"/>
            <person name="Lebreton A."/>
            <person name="Tang N."/>
            <person name="Kuo A."/>
            <person name="LaButti K."/>
            <person name="Drula E."/>
            <person name="Barry K."/>
            <person name="Clum A."/>
            <person name="Lipzen A."/>
            <person name="Mousain D."/>
            <person name="Ng V."/>
            <person name="Wang R."/>
            <person name="Wang X."/>
            <person name="Dai Y."/>
            <person name="Henrissat B."/>
            <person name="Grigoriev I.V."/>
            <person name="Guerin-Laguette A."/>
            <person name="Yu F."/>
            <person name="Martin F.M."/>
        </authorList>
    </citation>
    <scope>NUCLEOTIDE SEQUENCE</scope>
    <source>
        <strain evidence="2">QP</strain>
    </source>
</reference>
<feature type="transmembrane region" description="Helical" evidence="1">
    <location>
        <begin position="145"/>
        <end position="170"/>
    </location>
</feature>
<keyword evidence="1" id="KW-0472">Membrane</keyword>
<accession>A0AAD4Q813</accession>
<keyword evidence="1" id="KW-0812">Transmembrane</keyword>
<evidence type="ECO:0000313" key="3">
    <source>
        <dbReference type="Proteomes" id="UP001201163"/>
    </source>
</evidence>
<evidence type="ECO:0000256" key="1">
    <source>
        <dbReference type="SAM" id="Phobius"/>
    </source>
</evidence>
<keyword evidence="3" id="KW-1185">Reference proteome</keyword>